<evidence type="ECO:0000313" key="3">
    <source>
        <dbReference type="EMBL" id="HHL43492.1"/>
    </source>
</evidence>
<dbReference type="EMBL" id="DRMJ01000403">
    <property type="protein sequence ID" value="HHL43492.1"/>
    <property type="molecule type" value="Genomic_DNA"/>
</dbReference>
<feature type="domain" description="Helicase HerA-like C-terminal" evidence="2">
    <location>
        <begin position="1"/>
        <end position="162"/>
    </location>
</feature>
<dbReference type="InterPro" id="IPR033186">
    <property type="entry name" value="HerA_C"/>
</dbReference>
<sequence>YRDNPRFDTAQAIREVGVGEAVTSFLQKKGVPGMVERTLIRPPSSQLGPITAAERRAVIAGSPLAGKYEEKLDRQSAYEMLKKRAEDAAKAAEEAEKAEEEADMALREYKAGRRYSGARVGRSTSRKTRKDAGWGEAISSVVIKELKGTTGRRIVRGIFGTLFKGR</sequence>
<dbReference type="AlphaFoldDB" id="A0A7C5M0Q2"/>
<comment type="caution">
    <text evidence="3">The sequence shown here is derived from an EMBL/GenBank/DDBJ whole genome shotgun (WGS) entry which is preliminary data.</text>
</comment>
<dbReference type="Proteomes" id="UP000885830">
    <property type="component" value="Unassembled WGS sequence"/>
</dbReference>
<feature type="non-terminal residue" evidence="3">
    <location>
        <position position="1"/>
    </location>
</feature>
<organism evidence="3">
    <name type="scientific">Hellea balneolensis</name>
    <dbReference type="NCBI Taxonomy" id="287478"/>
    <lineage>
        <taxon>Bacteria</taxon>
        <taxon>Pseudomonadati</taxon>
        <taxon>Pseudomonadota</taxon>
        <taxon>Alphaproteobacteria</taxon>
        <taxon>Maricaulales</taxon>
        <taxon>Robiginitomaculaceae</taxon>
        <taxon>Hellea</taxon>
    </lineage>
</organism>
<reference evidence="3" key="1">
    <citation type="journal article" date="2020" name="mSystems">
        <title>Genome- and Community-Level Interaction Insights into Carbon Utilization and Element Cycling Functions of Hydrothermarchaeota in Hydrothermal Sediment.</title>
        <authorList>
            <person name="Zhou Z."/>
            <person name="Liu Y."/>
            <person name="Xu W."/>
            <person name="Pan J."/>
            <person name="Luo Z.H."/>
            <person name="Li M."/>
        </authorList>
    </citation>
    <scope>NUCLEOTIDE SEQUENCE [LARGE SCALE GENOMIC DNA]</scope>
    <source>
        <strain evidence="3">HyVt-485</strain>
    </source>
</reference>
<dbReference type="Pfam" id="PF05872">
    <property type="entry name" value="HerA_C"/>
    <property type="match status" value="1"/>
</dbReference>
<proteinExistence type="predicted"/>
<gene>
    <name evidence="3" type="ORF">ENJ42_07740</name>
</gene>
<name>A0A7C5M0Q2_9PROT</name>
<accession>A0A7C5M0Q2</accession>
<evidence type="ECO:0000259" key="2">
    <source>
        <dbReference type="Pfam" id="PF05872"/>
    </source>
</evidence>
<keyword evidence="1" id="KW-0175">Coiled coil</keyword>
<feature type="coiled-coil region" evidence="1">
    <location>
        <begin position="75"/>
        <end position="108"/>
    </location>
</feature>
<evidence type="ECO:0000256" key="1">
    <source>
        <dbReference type="SAM" id="Coils"/>
    </source>
</evidence>
<protein>
    <submittedName>
        <fullName evidence="3">DUF853 family protein</fullName>
    </submittedName>
</protein>